<feature type="transmembrane region" description="Helical" evidence="7">
    <location>
        <begin position="151"/>
        <end position="172"/>
    </location>
</feature>
<evidence type="ECO:0000256" key="7">
    <source>
        <dbReference type="RuleBase" id="RU363032"/>
    </source>
</evidence>
<feature type="transmembrane region" description="Helical" evidence="7">
    <location>
        <begin position="252"/>
        <end position="272"/>
    </location>
</feature>
<dbReference type="EMBL" id="CP060789">
    <property type="protein sequence ID" value="QNP56164.1"/>
    <property type="molecule type" value="Genomic_DNA"/>
</dbReference>
<evidence type="ECO:0000256" key="4">
    <source>
        <dbReference type="ARBA" id="ARBA00022692"/>
    </source>
</evidence>
<dbReference type="InterPro" id="IPR035906">
    <property type="entry name" value="MetI-like_sf"/>
</dbReference>
<organism evidence="9 10">
    <name type="scientific">Tessaracoccus defluvii</name>
    <dbReference type="NCBI Taxonomy" id="1285901"/>
    <lineage>
        <taxon>Bacteria</taxon>
        <taxon>Bacillati</taxon>
        <taxon>Actinomycetota</taxon>
        <taxon>Actinomycetes</taxon>
        <taxon>Propionibacteriales</taxon>
        <taxon>Propionibacteriaceae</taxon>
        <taxon>Tessaracoccus</taxon>
    </lineage>
</organism>
<feature type="transmembrane region" description="Helical" evidence="7">
    <location>
        <begin position="87"/>
        <end position="111"/>
    </location>
</feature>
<keyword evidence="5 7" id="KW-1133">Transmembrane helix</keyword>
<keyword evidence="2 7" id="KW-0813">Transport</keyword>
<dbReference type="InterPro" id="IPR000515">
    <property type="entry name" value="MetI-like"/>
</dbReference>
<dbReference type="SUPFAM" id="SSF161098">
    <property type="entry name" value="MetI-like"/>
    <property type="match status" value="1"/>
</dbReference>
<comment type="subcellular location">
    <subcellularLocation>
        <location evidence="1 7">Cell membrane</location>
        <topology evidence="1 7">Multi-pass membrane protein</topology>
    </subcellularLocation>
</comment>
<dbReference type="KEGG" id="tdf:H9L22_01230"/>
<proteinExistence type="inferred from homology"/>
<dbReference type="PANTHER" id="PTHR43744">
    <property type="entry name" value="ABC TRANSPORTER PERMEASE PROTEIN MG189-RELATED-RELATED"/>
    <property type="match status" value="1"/>
</dbReference>
<evidence type="ECO:0000256" key="5">
    <source>
        <dbReference type="ARBA" id="ARBA00022989"/>
    </source>
</evidence>
<name>A0A7H0H6J8_9ACTN</name>
<keyword evidence="3" id="KW-1003">Cell membrane</keyword>
<dbReference type="PANTHER" id="PTHR43744:SF8">
    <property type="entry name" value="SN-GLYCEROL-3-PHOSPHATE TRANSPORT SYSTEM PERMEASE PROTEIN UGPE"/>
    <property type="match status" value="1"/>
</dbReference>
<evidence type="ECO:0000256" key="2">
    <source>
        <dbReference type="ARBA" id="ARBA00022448"/>
    </source>
</evidence>
<evidence type="ECO:0000256" key="3">
    <source>
        <dbReference type="ARBA" id="ARBA00022475"/>
    </source>
</evidence>
<protein>
    <submittedName>
        <fullName evidence="9">Carbohydrate ABC transporter permease</fullName>
    </submittedName>
</protein>
<feature type="transmembrane region" description="Helical" evidence="7">
    <location>
        <begin position="118"/>
        <end position="139"/>
    </location>
</feature>
<evidence type="ECO:0000313" key="9">
    <source>
        <dbReference type="EMBL" id="QNP56164.1"/>
    </source>
</evidence>
<evidence type="ECO:0000259" key="8">
    <source>
        <dbReference type="PROSITE" id="PS50928"/>
    </source>
</evidence>
<keyword evidence="6 7" id="KW-0472">Membrane</keyword>
<comment type="similarity">
    <text evidence="7">Belongs to the binding-protein-dependent transport system permease family.</text>
</comment>
<feature type="domain" description="ABC transmembrane type-1" evidence="8">
    <location>
        <begin position="83"/>
        <end position="273"/>
    </location>
</feature>
<evidence type="ECO:0000313" key="10">
    <source>
        <dbReference type="Proteomes" id="UP000516117"/>
    </source>
</evidence>
<evidence type="ECO:0000256" key="6">
    <source>
        <dbReference type="ARBA" id="ARBA00023136"/>
    </source>
</evidence>
<reference evidence="9 10" key="1">
    <citation type="submission" date="2020-08" db="EMBL/GenBank/DDBJ databases">
        <title>Genome sequence of Tessaracoccus defluvii JCM 17540T.</title>
        <authorList>
            <person name="Hyun D.-W."/>
            <person name="Bae J.-W."/>
        </authorList>
    </citation>
    <scope>NUCLEOTIDE SEQUENCE [LARGE SCALE GENOMIC DNA]</scope>
    <source>
        <strain evidence="9 10">JCM 17540</strain>
    </source>
</reference>
<feature type="transmembrane region" description="Helical" evidence="7">
    <location>
        <begin position="193"/>
        <end position="218"/>
    </location>
</feature>
<gene>
    <name evidence="9" type="ORF">H9L22_01230</name>
</gene>
<dbReference type="GO" id="GO:0055085">
    <property type="term" value="P:transmembrane transport"/>
    <property type="evidence" value="ECO:0007669"/>
    <property type="project" value="InterPro"/>
</dbReference>
<evidence type="ECO:0000256" key="1">
    <source>
        <dbReference type="ARBA" id="ARBA00004651"/>
    </source>
</evidence>
<keyword evidence="4 7" id="KW-0812">Transmembrane</keyword>
<dbReference type="PROSITE" id="PS50928">
    <property type="entry name" value="ABC_TM1"/>
    <property type="match status" value="1"/>
</dbReference>
<sequence>MTTQTLIAPPTRRRRRFDWAVAGRVAGLTLAAVLILGPVLWTFSTSLRPPAEGLTLPPSFIPLDPDFSAYSEVFRQLNMGLLVLNSALVTGLIAVGQMLSAALAGYAFAFLKFRGKGALFSLVLATMMIPVQVTIVPVFMLIRGMGLSDTLLALILPAIPTAFGTFLMRQYFLGLPTELAEAATVDGAGPFRIFWSVYAPLALPGLAIVGILAFNFHWNEFFRPLILTISEQNFTLPLGLVTLQGNMGTGSISVVLAGVVLSMIPALVVFLFGQRTLREGLTAGAGK</sequence>
<dbReference type="CDD" id="cd06261">
    <property type="entry name" value="TM_PBP2"/>
    <property type="match status" value="1"/>
</dbReference>
<dbReference type="Pfam" id="PF00528">
    <property type="entry name" value="BPD_transp_1"/>
    <property type="match status" value="1"/>
</dbReference>
<accession>A0A7H0H6J8</accession>
<dbReference type="AlphaFoldDB" id="A0A7H0H6J8"/>
<keyword evidence="10" id="KW-1185">Reference proteome</keyword>
<dbReference type="Proteomes" id="UP000516117">
    <property type="component" value="Chromosome"/>
</dbReference>
<dbReference type="GO" id="GO:0005886">
    <property type="term" value="C:plasma membrane"/>
    <property type="evidence" value="ECO:0007669"/>
    <property type="project" value="UniProtKB-SubCell"/>
</dbReference>
<feature type="transmembrane region" description="Helical" evidence="7">
    <location>
        <begin position="21"/>
        <end position="41"/>
    </location>
</feature>
<dbReference type="Gene3D" id="1.10.3720.10">
    <property type="entry name" value="MetI-like"/>
    <property type="match status" value="1"/>
</dbReference>
<dbReference type="RefSeq" id="WP_187721281.1">
    <property type="nucleotide sequence ID" value="NZ_BAABBL010000013.1"/>
</dbReference>